<keyword evidence="1" id="KW-0689">Ribosomal protein</keyword>
<evidence type="ECO:0000313" key="6">
    <source>
        <dbReference type="Proteomes" id="UP001485043"/>
    </source>
</evidence>
<protein>
    <recommendedName>
        <fullName evidence="3">Large ribosomal subunit protein bL31c</fullName>
    </recommendedName>
    <alternativeName>
        <fullName evidence="4">50S ribosomal protein L31, chloroplastic</fullName>
    </alternativeName>
</protein>
<accession>A0AAW1SQS2</accession>
<keyword evidence="6" id="KW-1185">Reference proteome</keyword>
<dbReference type="Gene3D" id="4.10.830.30">
    <property type="entry name" value="Ribosomal protein L31"/>
    <property type="match status" value="1"/>
</dbReference>
<dbReference type="GO" id="GO:0005840">
    <property type="term" value="C:ribosome"/>
    <property type="evidence" value="ECO:0007669"/>
    <property type="project" value="UniProtKB-KW"/>
</dbReference>
<dbReference type="SUPFAM" id="SSF143800">
    <property type="entry name" value="L28p-like"/>
    <property type="match status" value="1"/>
</dbReference>
<evidence type="ECO:0000256" key="3">
    <source>
        <dbReference type="ARBA" id="ARBA00035270"/>
    </source>
</evidence>
<dbReference type="GO" id="GO:1990904">
    <property type="term" value="C:ribonucleoprotein complex"/>
    <property type="evidence" value="ECO:0007669"/>
    <property type="project" value="UniProtKB-KW"/>
</dbReference>
<dbReference type="GO" id="GO:0003735">
    <property type="term" value="F:structural constituent of ribosome"/>
    <property type="evidence" value="ECO:0007669"/>
    <property type="project" value="InterPro"/>
</dbReference>
<gene>
    <name evidence="5" type="ORF">WJX84_003588</name>
</gene>
<evidence type="ECO:0000313" key="5">
    <source>
        <dbReference type="EMBL" id="KAK9852326.1"/>
    </source>
</evidence>
<keyword evidence="2" id="KW-0687">Ribonucleoprotein</keyword>
<dbReference type="GO" id="GO:0006412">
    <property type="term" value="P:translation"/>
    <property type="evidence" value="ECO:0007669"/>
    <property type="project" value="InterPro"/>
</dbReference>
<dbReference type="EMBL" id="JALJOV010001198">
    <property type="protein sequence ID" value="KAK9852326.1"/>
    <property type="molecule type" value="Genomic_DNA"/>
</dbReference>
<name>A0AAW1SQS2_9CHLO</name>
<dbReference type="AlphaFoldDB" id="A0AAW1SQS2"/>
<reference evidence="5 6" key="1">
    <citation type="journal article" date="2024" name="Nat. Commun.">
        <title>Phylogenomics reveals the evolutionary origins of lichenization in chlorophyte algae.</title>
        <authorList>
            <person name="Puginier C."/>
            <person name="Libourel C."/>
            <person name="Otte J."/>
            <person name="Skaloud P."/>
            <person name="Haon M."/>
            <person name="Grisel S."/>
            <person name="Petersen M."/>
            <person name="Berrin J.G."/>
            <person name="Delaux P.M."/>
            <person name="Dal Grande F."/>
            <person name="Keller J."/>
        </authorList>
    </citation>
    <scope>NUCLEOTIDE SEQUENCE [LARGE SCALE GENOMIC DNA]</scope>
    <source>
        <strain evidence="5 6">SAG 2523</strain>
    </source>
</reference>
<dbReference type="InterPro" id="IPR002150">
    <property type="entry name" value="Ribosomal_bL31"/>
</dbReference>
<dbReference type="Proteomes" id="UP001485043">
    <property type="component" value="Unassembled WGS sequence"/>
</dbReference>
<dbReference type="InterPro" id="IPR042105">
    <property type="entry name" value="Ribosomal_bL31_sf"/>
</dbReference>
<evidence type="ECO:0000256" key="4">
    <source>
        <dbReference type="ARBA" id="ARBA00035529"/>
    </source>
</evidence>
<evidence type="ECO:0000256" key="1">
    <source>
        <dbReference type="ARBA" id="ARBA00022980"/>
    </source>
</evidence>
<dbReference type="Pfam" id="PF01197">
    <property type="entry name" value="Ribosomal_L31"/>
    <property type="match status" value="1"/>
</dbReference>
<dbReference type="InterPro" id="IPR034704">
    <property type="entry name" value="Ribosomal_bL28/bL31-like_sf"/>
</dbReference>
<comment type="caution">
    <text evidence="5">The sequence shown here is derived from an EMBL/GenBank/DDBJ whole genome shotgun (WGS) entry which is preliminary data.</text>
</comment>
<evidence type="ECO:0000256" key="2">
    <source>
        <dbReference type="ARBA" id="ARBA00023274"/>
    </source>
</evidence>
<proteinExistence type="predicted"/>
<sequence length="96" mass="10734">MPKKGIHPVLHTMTYVMKNGASRQILTTKKPVLPYLLQQDTTTHPYWTGKTSTLEEGQEGSLARAFTTKPSICCSVNPSPGADYLMYWLYNQNVAS</sequence>
<organism evidence="5 6">
    <name type="scientific">Apatococcus fuscideae</name>
    <dbReference type="NCBI Taxonomy" id="2026836"/>
    <lineage>
        <taxon>Eukaryota</taxon>
        <taxon>Viridiplantae</taxon>
        <taxon>Chlorophyta</taxon>
        <taxon>core chlorophytes</taxon>
        <taxon>Trebouxiophyceae</taxon>
        <taxon>Chlorellales</taxon>
        <taxon>Chlorellaceae</taxon>
        <taxon>Apatococcus</taxon>
    </lineage>
</organism>